<organism evidence="1 2">
    <name type="scientific">Mangrovibacter phragmitis</name>
    <dbReference type="NCBI Taxonomy" id="1691903"/>
    <lineage>
        <taxon>Bacteria</taxon>
        <taxon>Pseudomonadati</taxon>
        <taxon>Pseudomonadota</taxon>
        <taxon>Gammaproteobacteria</taxon>
        <taxon>Enterobacterales</taxon>
        <taxon>Enterobacteriaceae</taxon>
        <taxon>Mangrovibacter</taxon>
    </lineage>
</organism>
<name>A0A1B7L394_9ENTR</name>
<protein>
    <recommendedName>
        <fullName evidence="3">SSU ribosomal protein S2p (SAe)</fullName>
    </recommendedName>
</protein>
<gene>
    <name evidence="1" type="ORF">A9B99_06035</name>
</gene>
<dbReference type="AlphaFoldDB" id="A0A1B7L394"/>
<dbReference type="RefSeq" id="WP_064597303.1">
    <property type="nucleotide sequence ID" value="NZ_LYRP01000012.1"/>
</dbReference>
<reference evidence="2" key="1">
    <citation type="submission" date="2016-05" db="EMBL/GenBank/DDBJ databases">
        <authorList>
            <person name="Behera P."/>
            <person name="Vaishampayan P."/>
            <person name="Singh N."/>
            <person name="Raina V."/>
            <person name="Suar M."/>
            <person name="Pattnaik A."/>
            <person name="Rastogi G."/>
        </authorList>
    </citation>
    <scope>NUCLEOTIDE SEQUENCE [LARGE SCALE GENOMIC DNA]</scope>
    <source>
        <strain evidence="2">MP23</strain>
    </source>
</reference>
<evidence type="ECO:0000313" key="1">
    <source>
        <dbReference type="EMBL" id="OAT76874.1"/>
    </source>
</evidence>
<comment type="caution">
    <text evidence="1">The sequence shown here is derived from an EMBL/GenBank/DDBJ whole genome shotgun (WGS) entry which is preliminary data.</text>
</comment>
<proteinExistence type="predicted"/>
<evidence type="ECO:0000313" key="2">
    <source>
        <dbReference type="Proteomes" id="UP000078225"/>
    </source>
</evidence>
<sequence>MSSRNPVSPGYCVVQQPGTLEYQTTLLFNDPRSDDAQYFMRLNSDTKWLKPGQILIIAENTNLPYETPALLYLREAKRKVNNALSTIGLETADFLNRNYSTIASLVSWGDTIAGNTGDAGEKLFRQVESILRKIELTYQNQYITQGSLISEQFFQDRRVLFGQLSPLLNKFTRKIIGLRDYSDIKKALGLSSKSIVHEWSTVGVGSIIGYSTYIDRAARAAQYMKIGGWIALGFSFLGTSNDVYHACSVGRENDCAKIALRKYSSFGGGVAGATVGGMAATALAGPVCLALGVPTMGIGTAVCGVAVGLVMTSIGTWAGSALGEHAADGANYLIYGGE</sequence>
<dbReference type="OrthoDB" id="9204728at2"/>
<accession>A0A1B7L394</accession>
<keyword evidence="2" id="KW-1185">Reference proteome</keyword>
<dbReference type="STRING" id="1691903.A9B99_06035"/>
<dbReference type="Proteomes" id="UP000078225">
    <property type="component" value="Unassembled WGS sequence"/>
</dbReference>
<evidence type="ECO:0008006" key="3">
    <source>
        <dbReference type="Google" id="ProtNLM"/>
    </source>
</evidence>
<dbReference type="EMBL" id="LYRP01000012">
    <property type="protein sequence ID" value="OAT76874.1"/>
    <property type="molecule type" value="Genomic_DNA"/>
</dbReference>